<evidence type="ECO:0000313" key="9">
    <source>
        <dbReference type="EMBL" id="MFD0790279.1"/>
    </source>
</evidence>
<comment type="caution">
    <text evidence="9">The sequence shown here is derived from an EMBL/GenBank/DDBJ whole genome shotgun (WGS) entry which is preliminary data.</text>
</comment>
<evidence type="ECO:0000256" key="6">
    <source>
        <dbReference type="ARBA" id="ARBA00023136"/>
    </source>
</evidence>
<evidence type="ECO:0000256" key="4">
    <source>
        <dbReference type="ARBA" id="ARBA00022692"/>
    </source>
</evidence>
<dbReference type="Pfam" id="PF00528">
    <property type="entry name" value="BPD_transp_1"/>
    <property type="match status" value="1"/>
</dbReference>
<keyword evidence="4 7" id="KW-0812">Transmembrane</keyword>
<keyword evidence="3" id="KW-1003">Cell membrane</keyword>
<keyword evidence="10" id="KW-1185">Reference proteome</keyword>
<organism evidence="9 10">
    <name type="scientific">Microbacterium insulae</name>
    <dbReference type="NCBI Taxonomy" id="483014"/>
    <lineage>
        <taxon>Bacteria</taxon>
        <taxon>Bacillati</taxon>
        <taxon>Actinomycetota</taxon>
        <taxon>Actinomycetes</taxon>
        <taxon>Micrococcales</taxon>
        <taxon>Microbacteriaceae</taxon>
        <taxon>Microbacterium</taxon>
    </lineage>
</organism>
<dbReference type="EMBL" id="JBHTII010000001">
    <property type="protein sequence ID" value="MFD0790279.1"/>
    <property type="molecule type" value="Genomic_DNA"/>
</dbReference>
<sequence>MTATAPAPLATATVLGVAGRNSRPRPKRAASTLYHAVMIVIVVSYIFPVAWAASMSLRTNERMFDADQLIPHPITFEHYANLFTILPDFWLYFGNTAVIVIFGTAGTLFASALAGYGLARKAFPGSGILLGLLLLTLMVPGQVTLIPQYVWFRDLGWINTPLPIIVPLLFGTSIATFFFRQFYLTLPRELEDAAAVDGAGPFRTYFRVIFPLSGPAFLAVGLLSFVQLWNSFYVNSIYLSSQDSWVVTQALQSLVGRYNSQYGEIMAGVTLVSVPVIVLYLIFQRWIVRGIAASGLAN</sequence>
<dbReference type="InterPro" id="IPR000515">
    <property type="entry name" value="MetI-like"/>
</dbReference>
<evidence type="ECO:0000256" key="3">
    <source>
        <dbReference type="ARBA" id="ARBA00022475"/>
    </source>
</evidence>
<feature type="transmembrane region" description="Helical" evidence="7">
    <location>
        <begin position="204"/>
        <end position="229"/>
    </location>
</feature>
<comment type="similarity">
    <text evidence="7">Belongs to the binding-protein-dependent transport system permease family.</text>
</comment>
<keyword evidence="2 7" id="KW-0813">Transport</keyword>
<protein>
    <submittedName>
        <fullName evidence="9">Carbohydrate ABC transporter permease</fullName>
    </submittedName>
</protein>
<evidence type="ECO:0000256" key="1">
    <source>
        <dbReference type="ARBA" id="ARBA00004651"/>
    </source>
</evidence>
<proteinExistence type="inferred from homology"/>
<feature type="transmembrane region" description="Helical" evidence="7">
    <location>
        <begin position="33"/>
        <end position="53"/>
    </location>
</feature>
<dbReference type="PANTHER" id="PTHR43744">
    <property type="entry name" value="ABC TRANSPORTER PERMEASE PROTEIN MG189-RELATED-RELATED"/>
    <property type="match status" value="1"/>
</dbReference>
<dbReference type="Gene3D" id="1.10.3720.10">
    <property type="entry name" value="MetI-like"/>
    <property type="match status" value="1"/>
</dbReference>
<evidence type="ECO:0000256" key="2">
    <source>
        <dbReference type="ARBA" id="ARBA00022448"/>
    </source>
</evidence>
<feature type="transmembrane region" description="Helical" evidence="7">
    <location>
        <begin position="89"/>
        <end position="116"/>
    </location>
</feature>
<dbReference type="PANTHER" id="PTHR43744:SF8">
    <property type="entry name" value="SN-GLYCEROL-3-PHOSPHATE TRANSPORT SYSTEM PERMEASE PROTEIN UGPE"/>
    <property type="match status" value="1"/>
</dbReference>
<gene>
    <name evidence="9" type="ORF">ACFQ0P_07715</name>
</gene>
<evidence type="ECO:0000259" key="8">
    <source>
        <dbReference type="PROSITE" id="PS50928"/>
    </source>
</evidence>
<dbReference type="RefSeq" id="WP_204978037.1">
    <property type="nucleotide sequence ID" value="NZ_JBHTII010000001.1"/>
</dbReference>
<dbReference type="SUPFAM" id="SSF161098">
    <property type="entry name" value="MetI-like"/>
    <property type="match status" value="1"/>
</dbReference>
<keyword evidence="5 7" id="KW-1133">Transmembrane helix</keyword>
<accession>A0ABW3AJ40</accession>
<comment type="subcellular location">
    <subcellularLocation>
        <location evidence="1 7">Cell membrane</location>
        <topology evidence="1 7">Multi-pass membrane protein</topology>
    </subcellularLocation>
</comment>
<name>A0ABW3AJ40_9MICO</name>
<feature type="domain" description="ABC transmembrane type-1" evidence="8">
    <location>
        <begin position="93"/>
        <end position="283"/>
    </location>
</feature>
<feature type="transmembrane region" description="Helical" evidence="7">
    <location>
        <begin position="128"/>
        <end position="152"/>
    </location>
</feature>
<keyword evidence="6 7" id="KW-0472">Membrane</keyword>
<dbReference type="InterPro" id="IPR035906">
    <property type="entry name" value="MetI-like_sf"/>
</dbReference>
<dbReference type="PROSITE" id="PS50928">
    <property type="entry name" value="ABC_TM1"/>
    <property type="match status" value="1"/>
</dbReference>
<feature type="transmembrane region" description="Helical" evidence="7">
    <location>
        <begin position="164"/>
        <end position="183"/>
    </location>
</feature>
<evidence type="ECO:0000256" key="7">
    <source>
        <dbReference type="RuleBase" id="RU363032"/>
    </source>
</evidence>
<evidence type="ECO:0000313" key="10">
    <source>
        <dbReference type="Proteomes" id="UP001597055"/>
    </source>
</evidence>
<feature type="transmembrane region" description="Helical" evidence="7">
    <location>
        <begin position="265"/>
        <end position="283"/>
    </location>
</feature>
<dbReference type="Proteomes" id="UP001597055">
    <property type="component" value="Unassembled WGS sequence"/>
</dbReference>
<reference evidence="10" key="1">
    <citation type="journal article" date="2019" name="Int. J. Syst. Evol. Microbiol.">
        <title>The Global Catalogue of Microorganisms (GCM) 10K type strain sequencing project: providing services to taxonomists for standard genome sequencing and annotation.</title>
        <authorList>
            <consortium name="The Broad Institute Genomics Platform"/>
            <consortium name="The Broad Institute Genome Sequencing Center for Infectious Disease"/>
            <person name="Wu L."/>
            <person name="Ma J."/>
        </authorList>
    </citation>
    <scope>NUCLEOTIDE SEQUENCE [LARGE SCALE GENOMIC DNA]</scope>
    <source>
        <strain evidence="10">CCUG 54523</strain>
    </source>
</reference>
<evidence type="ECO:0000256" key="5">
    <source>
        <dbReference type="ARBA" id="ARBA00022989"/>
    </source>
</evidence>
<dbReference type="CDD" id="cd06261">
    <property type="entry name" value="TM_PBP2"/>
    <property type="match status" value="1"/>
</dbReference>